<evidence type="ECO:0000313" key="2">
    <source>
        <dbReference type="Proteomes" id="UP000759103"/>
    </source>
</evidence>
<dbReference type="EMBL" id="JAHXZN010000005">
    <property type="protein sequence ID" value="MBW6531898.1"/>
    <property type="molecule type" value="Genomic_DNA"/>
</dbReference>
<organism evidence="1 2">
    <name type="scientific">Sphingomonas citri</name>
    <dbReference type="NCBI Taxonomy" id="2862499"/>
    <lineage>
        <taxon>Bacteria</taxon>
        <taxon>Pseudomonadati</taxon>
        <taxon>Pseudomonadota</taxon>
        <taxon>Alphaproteobacteria</taxon>
        <taxon>Sphingomonadales</taxon>
        <taxon>Sphingomonadaceae</taxon>
        <taxon>Sphingomonas</taxon>
    </lineage>
</organism>
<protein>
    <submittedName>
        <fullName evidence="1">Uncharacterized protein</fullName>
    </submittedName>
</protein>
<name>A0ABS7BQL2_9SPHN</name>
<gene>
    <name evidence="1" type="ORF">KZ820_14245</name>
</gene>
<dbReference type="RefSeq" id="WP_219749279.1">
    <property type="nucleotide sequence ID" value="NZ_JAHXZN010000005.1"/>
</dbReference>
<dbReference type="Proteomes" id="UP000759103">
    <property type="component" value="Unassembled WGS sequence"/>
</dbReference>
<reference evidence="1 2" key="1">
    <citation type="submission" date="2021-07" db="EMBL/GenBank/DDBJ databases">
        <title>Sphingomonas sp.</title>
        <authorList>
            <person name="Feng G."/>
            <person name="Li J."/>
            <person name="Pan M."/>
        </authorList>
    </citation>
    <scope>NUCLEOTIDE SEQUENCE [LARGE SCALE GENOMIC DNA]</scope>
    <source>
        <strain evidence="1 2">RRHST34</strain>
    </source>
</reference>
<evidence type="ECO:0000313" key="1">
    <source>
        <dbReference type="EMBL" id="MBW6531898.1"/>
    </source>
</evidence>
<accession>A0ABS7BQL2</accession>
<keyword evidence="2" id="KW-1185">Reference proteome</keyword>
<proteinExistence type="predicted"/>
<sequence length="97" mass="10585">MADRAIVDRLVAGGMPREDAAAVTDQVFAAVLSTLREGGKVTIPDVCQLTAPAKNRWVPGQVGRLVHKERKVALRHAGILERSAPWKPHDTSPLAWR</sequence>
<comment type="caution">
    <text evidence="1">The sequence shown here is derived from an EMBL/GenBank/DDBJ whole genome shotgun (WGS) entry which is preliminary data.</text>
</comment>